<gene>
    <name evidence="3" type="primary">rps4</name>
</gene>
<dbReference type="EMBL" id="AB546636">
    <property type="protein sequence ID" value="BAI70560.1"/>
    <property type="molecule type" value="Genomic_DNA"/>
</dbReference>
<dbReference type="InterPro" id="IPR002942">
    <property type="entry name" value="S4_RNA-bd"/>
</dbReference>
<keyword evidence="3" id="KW-0687">Ribonucleoprotein</keyword>
<sequence>MSKLRKKYKVYYRLKNTFKDDDLRKKFNSLKWKNFNFSVKKKINCFFHSKNQFLKKSNLYDSFKNNRFKNYYRQNLILKQQLKNFYNLQNYKVKNFVKRELLEKDNFINCFEKRLDVFLYRTKFLKTLLQIRQWINYNNILINRKKQSYISYQLKSGDLLEFKDQPTLLKSKINKQQKKVNIYVKQHHLIKDLKYIKIVKKLKIQLKGYKIKMSLNNFNFCPSHIESNYKNLSTIFVNSIHEKKLFNFFLNKNSLIRFYKYNS</sequence>
<dbReference type="CDD" id="cd00165">
    <property type="entry name" value="S4"/>
    <property type="match status" value="1"/>
</dbReference>
<keyword evidence="3" id="KW-0689">Ribosomal protein</keyword>
<dbReference type="RefSeq" id="YP_003434213.1">
    <property type="nucleotide sequence ID" value="NC_013837.1"/>
</dbReference>
<dbReference type="GeneID" id="8774802"/>
<dbReference type="Pfam" id="PF01479">
    <property type="entry name" value="S4"/>
    <property type="match status" value="1"/>
</dbReference>
<accession>D2Z1Z6</accession>
<geneLocation type="mitochondrion" evidence="3"/>
<dbReference type="PROSITE" id="PS50889">
    <property type="entry name" value="S4"/>
    <property type="match status" value="1"/>
</dbReference>
<organism evidence="3">
    <name type="scientific">Chattonella marina</name>
    <dbReference type="NCBI Taxonomy" id="90936"/>
    <lineage>
        <taxon>Eukaryota</taxon>
        <taxon>Sar</taxon>
        <taxon>Stramenopiles</taxon>
        <taxon>Ochrophyta</taxon>
        <taxon>Raphidophyceae</taxon>
        <taxon>Chattonellales</taxon>
        <taxon>Chattonellaceae</taxon>
        <taxon>Chattonella</taxon>
    </lineage>
</organism>
<evidence type="ECO:0000256" key="1">
    <source>
        <dbReference type="PROSITE-ProRule" id="PRU00182"/>
    </source>
</evidence>
<name>D2Z1Z6_9STRA</name>
<dbReference type="InterPro" id="IPR036986">
    <property type="entry name" value="S4_RNA-bd_sf"/>
</dbReference>
<evidence type="ECO:0000259" key="2">
    <source>
        <dbReference type="SMART" id="SM00363"/>
    </source>
</evidence>
<dbReference type="Gene3D" id="3.10.290.10">
    <property type="entry name" value="RNA-binding S4 domain"/>
    <property type="match status" value="1"/>
</dbReference>
<feature type="domain" description="RNA-binding S4" evidence="2">
    <location>
        <begin position="113"/>
        <end position="174"/>
    </location>
</feature>
<dbReference type="SUPFAM" id="SSF55174">
    <property type="entry name" value="Alpha-L RNA-binding motif"/>
    <property type="match status" value="1"/>
</dbReference>
<protein>
    <submittedName>
        <fullName evidence="3">Ribosomal protein S4</fullName>
    </submittedName>
</protein>
<keyword evidence="3" id="KW-0496">Mitochondrion</keyword>
<evidence type="ECO:0000313" key="3">
    <source>
        <dbReference type="EMBL" id="BAI70560.1"/>
    </source>
</evidence>
<dbReference type="SMART" id="SM00363">
    <property type="entry name" value="S4"/>
    <property type="match status" value="1"/>
</dbReference>
<keyword evidence="1" id="KW-0694">RNA-binding</keyword>
<dbReference type="GO" id="GO:0005840">
    <property type="term" value="C:ribosome"/>
    <property type="evidence" value="ECO:0007669"/>
    <property type="project" value="UniProtKB-KW"/>
</dbReference>
<reference evidence="3" key="1">
    <citation type="journal article" date="2010" name="Harmful Algae">
        <title>Mitochondrial genomes from two red tide forming raphidophycean algae Heterosigma akashiwo and Chattonella marina var. marina.</title>
        <authorList>
            <person name="Masuda I."/>
            <person name="Kamikawa R."/>
            <person name="Ueda M."/>
            <person name="Oyama K."/>
            <person name="Yoshimatsu S."/>
            <person name="Inagaki Y."/>
            <person name="Sako Y."/>
        </authorList>
    </citation>
    <scope>NUCLEOTIDE SEQUENCE</scope>
    <source>
        <strain evidence="3">KA11-m-1</strain>
    </source>
</reference>
<dbReference type="Gene3D" id="1.10.1050.10">
    <property type="entry name" value="Ribosomal Protein S4 Delta 41, Chain A, domain 1"/>
    <property type="match status" value="1"/>
</dbReference>
<dbReference type="GO" id="GO:0003723">
    <property type="term" value="F:RNA binding"/>
    <property type="evidence" value="ECO:0007669"/>
    <property type="project" value="UniProtKB-KW"/>
</dbReference>
<dbReference type="AlphaFoldDB" id="D2Z1Z6"/>
<proteinExistence type="predicted"/>